<organism evidence="4 5">
    <name type="scientific">Dolosigranulum pigrum</name>
    <dbReference type="NCBI Taxonomy" id="29394"/>
    <lineage>
        <taxon>Bacteria</taxon>
        <taxon>Bacillati</taxon>
        <taxon>Bacillota</taxon>
        <taxon>Bacilli</taxon>
        <taxon>Lactobacillales</taxon>
        <taxon>Carnobacteriaceae</taxon>
        <taxon>Dolosigranulum</taxon>
    </lineage>
</organism>
<sequence length="773" mass="91415">MSLKDFFTNIFSKKEKEEADELEQRSSCETKADDFEEIRSDNSSNYVLNDTDGNDEKSDQQKDNQNGSDDENAPLDNEEAVNNAFKDDSKQKVSNKEGDEHEDSEKLVDEIDQQEEQNKKQAAENNDEEKKWQERSWNQEVVDNEADEAATLGQEQVSEEKHVQFINVEAYKDLSRLSDMIERHKHKVGNEALLSRLSLIEDSADFSTLDEYKRDYALKHIQSSDIQDITQTFVDNLDSLIETTQLNLVTKHDEVLTTNYELRALDAIEFELDDLQDNKDQAISQYKEKQNSRYDKKIETFKKKQEKELEAFKRKQETKFLETKEELINRRDNNIELYEKEKEKEYNRKYKAKLNKQRYTEEQLGAKELNPIKQDVLQEFQSELKEASNKVQEKLKPKLNEIREGINQKEHDWIQEITEQKRLSEERKKRRIEEERLALQKEEFELERKERLEKLEMAKEAQRLQALERSDDHQKEIERLQRELEKHEKSTAQMNEVLLAKLINQLDGEQEADKDLKSDDSIKKPEVKPDNYYRKFYWIVSLIVLILVGLALWFFVLNDSRLPSSKSSNVSDVAVVETAKQAGEEAEHDESDYIRRGSDDNVITDEHEDIEDKADDIPSAEVESEEETAEQATREELKEKVQILEKELERWTSVDNMNGEPISFDEALERGDFQAAIKTIDLDDDESFNRLTDEMRRQGELEVLQAFNERYDTTYGLMDQHYLSDNIWGVWNEMMWLTNDERVHMGDHRKQDVANYLWDNQFYYYSRWLINAH</sequence>
<gene>
    <name evidence="4" type="ORF">FNV33_02945</name>
</gene>
<feature type="region of interest" description="Disordered" evidence="2">
    <location>
        <begin position="15"/>
        <end position="135"/>
    </location>
</feature>
<name>A0A516GHU5_9LACT</name>
<proteinExistence type="predicted"/>
<reference evidence="4 5" key="1">
    <citation type="submission" date="2019-07" db="EMBL/GenBank/DDBJ databases">
        <title>Genome assembly of a nasal isolate of Dolosigranulum pigrum from a chronic sinusitis patient.</title>
        <authorList>
            <person name="Baig S."/>
            <person name="Overballe-Petersen S."/>
            <person name="Kaspar U."/>
            <person name="Rendboe A."/>
            <person name="de Man T."/>
            <person name="Liu C."/>
            <person name="Price L.B."/>
            <person name="Stegger M."/>
            <person name="Becker K."/>
            <person name="Skytt Andersen P."/>
        </authorList>
    </citation>
    <scope>NUCLEOTIDE SEQUENCE [LARGE SCALE GENOMIC DNA]</scope>
    <source>
        <strain evidence="4 5">83VPs-KB5</strain>
    </source>
</reference>
<protein>
    <submittedName>
        <fullName evidence="4">Uncharacterized protein</fullName>
    </submittedName>
</protein>
<accession>A0A516GHU5</accession>
<feature type="coiled-coil region" evidence="1">
    <location>
        <begin position="415"/>
        <end position="497"/>
    </location>
</feature>
<feature type="region of interest" description="Disordered" evidence="2">
    <location>
        <begin position="581"/>
        <end position="635"/>
    </location>
</feature>
<keyword evidence="3" id="KW-0812">Transmembrane</keyword>
<dbReference type="KEGG" id="dpm:FNV33_02945"/>
<evidence type="ECO:0000313" key="4">
    <source>
        <dbReference type="EMBL" id="QDO91055.1"/>
    </source>
</evidence>
<evidence type="ECO:0000256" key="2">
    <source>
        <dbReference type="SAM" id="MobiDB-lite"/>
    </source>
</evidence>
<dbReference type="RefSeq" id="WP_143333219.1">
    <property type="nucleotide sequence ID" value="NZ_CP041626.1"/>
</dbReference>
<keyword evidence="3" id="KW-0472">Membrane</keyword>
<feature type="transmembrane region" description="Helical" evidence="3">
    <location>
        <begin position="536"/>
        <end position="557"/>
    </location>
</feature>
<dbReference type="Proteomes" id="UP000315953">
    <property type="component" value="Chromosome"/>
</dbReference>
<evidence type="ECO:0000256" key="3">
    <source>
        <dbReference type="SAM" id="Phobius"/>
    </source>
</evidence>
<feature type="compositionally biased region" description="Basic and acidic residues" evidence="2">
    <location>
        <begin position="116"/>
        <end position="134"/>
    </location>
</feature>
<dbReference type="AlphaFoldDB" id="A0A516GHU5"/>
<feature type="compositionally biased region" description="Acidic residues" evidence="2">
    <location>
        <begin position="68"/>
        <end position="79"/>
    </location>
</feature>
<dbReference type="EMBL" id="CP041626">
    <property type="protein sequence ID" value="QDO91055.1"/>
    <property type="molecule type" value="Genomic_DNA"/>
</dbReference>
<evidence type="ECO:0000313" key="5">
    <source>
        <dbReference type="Proteomes" id="UP000315953"/>
    </source>
</evidence>
<feature type="compositionally biased region" description="Acidic residues" evidence="2">
    <location>
        <begin position="602"/>
        <end position="614"/>
    </location>
</feature>
<evidence type="ECO:0000256" key="1">
    <source>
        <dbReference type="SAM" id="Coils"/>
    </source>
</evidence>
<keyword evidence="3" id="KW-1133">Transmembrane helix</keyword>
<feature type="compositionally biased region" description="Basic and acidic residues" evidence="2">
    <location>
        <begin position="15"/>
        <end position="40"/>
    </location>
</feature>
<feature type="coiled-coil region" evidence="1">
    <location>
        <begin position="265"/>
        <end position="292"/>
    </location>
</feature>
<keyword evidence="1" id="KW-0175">Coiled coil</keyword>
<feature type="compositionally biased region" description="Basic and acidic residues" evidence="2">
    <location>
        <begin position="85"/>
        <end position="109"/>
    </location>
</feature>